<evidence type="ECO:0000256" key="1">
    <source>
        <dbReference type="ARBA" id="ARBA00005278"/>
    </source>
</evidence>
<evidence type="ECO:0000313" key="4">
    <source>
        <dbReference type="EMBL" id="MFC7370239.1"/>
    </source>
</evidence>
<gene>
    <name evidence="4" type="ORF">ACFQPF_00925</name>
</gene>
<evidence type="ECO:0000256" key="3">
    <source>
        <dbReference type="SAM" id="Phobius"/>
    </source>
</evidence>
<feature type="transmembrane region" description="Helical" evidence="3">
    <location>
        <begin position="420"/>
        <end position="446"/>
    </location>
</feature>
<dbReference type="RefSeq" id="WP_379745121.1">
    <property type="nucleotide sequence ID" value="NZ_JBHTCP010000002.1"/>
</dbReference>
<dbReference type="PANTHER" id="PTHR22550">
    <property type="entry name" value="SPORE GERMINATION PROTEIN"/>
    <property type="match status" value="1"/>
</dbReference>
<reference evidence="5" key="1">
    <citation type="journal article" date="2019" name="Int. J. Syst. Evol. Microbiol.">
        <title>The Global Catalogue of Microorganisms (GCM) 10K type strain sequencing project: providing services to taxonomists for standard genome sequencing and annotation.</title>
        <authorList>
            <consortium name="The Broad Institute Genomics Platform"/>
            <consortium name="The Broad Institute Genome Sequencing Center for Infectious Disease"/>
            <person name="Wu L."/>
            <person name="Ma J."/>
        </authorList>
    </citation>
    <scope>NUCLEOTIDE SEQUENCE [LARGE SCALE GENOMIC DNA]</scope>
    <source>
        <strain evidence="5">NBRC 106396</strain>
    </source>
</reference>
<dbReference type="PIRSF" id="PIRSF005690">
    <property type="entry name" value="GerBA"/>
    <property type="match status" value="1"/>
</dbReference>
<dbReference type="InterPro" id="IPR050768">
    <property type="entry name" value="UPF0353/GerABKA_families"/>
</dbReference>
<keyword evidence="3" id="KW-0812">Transmembrane</keyword>
<dbReference type="PANTHER" id="PTHR22550:SF5">
    <property type="entry name" value="LEUCINE ZIPPER PROTEIN 4"/>
    <property type="match status" value="1"/>
</dbReference>
<protein>
    <submittedName>
        <fullName evidence="4">Spore germination protein</fullName>
    </submittedName>
</protein>
<sequence>MSVSISDLDKLKHIDIPASLKESTSLIFNTLGDSSDIVIRNISITEDHAKISVCIMQIEGLADEQRVSESVIAPLTALQAGQSGNNLSTIVQALTTTSLSHANTLNVALSELLSGNTLIILDDCSTILSAGTRGPETRSISEPTTQTVIRGPKDGFTESLNTNIALVRDRMKTPQLRVRSKKIGSVTQTNLAYMYLANMVDQAVLHDLEEKLNQIHINGILESAYIEALIKDKNPTVFPLMMNTERPDVVTANLLDGKVAILIQGTPYVLLIPSVFLQFFQSPEDYYQNAYIGSFLRLLRFAAFIMALYAPAVYVALISHHESLVPTVLLVSLASQREGVPFPVIVEALLMELAFEILREAGIRMPRAVGSALSIVGALILGQAAVQAGFVSAAIVIIVSLTAIASFAMPHYNMAISARLLRFILLLAGSYFGLYGIMLATIIIVLHMCGLHSFGVPYFTPMSPFQWKKQKDAFLRFSLIANNSNKNEGGPAK</sequence>
<proteinExistence type="inferred from homology"/>
<comment type="similarity">
    <text evidence="1">Belongs to the GerABKA family.</text>
</comment>
<evidence type="ECO:0000256" key="2">
    <source>
        <dbReference type="ARBA" id="ARBA00023136"/>
    </source>
</evidence>
<evidence type="ECO:0000313" key="5">
    <source>
        <dbReference type="Proteomes" id="UP001596549"/>
    </source>
</evidence>
<dbReference type="Pfam" id="PF03323">
    <property type="entry name" value="GerA"/>
    <property type="match status" value="1"/>
</dbReference>
<keyword evidence="3" id="KW-1133">Transmembrane helix</keyword>
<keyword evidence="5" id="KW-1185">Reference proteome</keyword>
<dbReference type="InterPro" id="IPR004995">
    <property type="entry name" value="Spore_Ger"/>
</dbReference>
<dbReference type="EMBL" id="JBHTCP010000002">
    <property type="protein sequence ID" value="MFC7370239.1"/>
    <property type="molecule type" value="Genomic_DNA"/>
</dbReference>
<feature type="transmembrane region" description="Helical" evidence="3">
    <location>
        <begin position="365"/>
        <end position="384"/>
    </location>
</feature>
<feature type="transmembrane region" description="Helical" evidence="3">
    <location>
        <begin position="301"/>
        <end position="320"/>
    </location>
</feature>
<comment type="caution">
    <text evidence="4">The sequence shown here is derived from an EMBL/GenBank/DDBJ whole genome shotgun (WGS) entry which is preliminary data.</text>
</comment>
<keyword evidence="2 3" id="KW-0472">Membrane</keyword>
<feature type="transmembrane region" description="Helical" evidence="3">
    <location>
        <begin position="259"/>
        <end position="280"/>
    </location>
</feature>
<name>A0ABW2NQB2_9BACL</name>
<feature type="transmembrane region" description="Helical" evidence="3">
    <location>
        <begin position="390"/>
        <end position="408"/>
    </location>
</feature>
<organism evidence="4 5">
    <name type="scientific">Fictibacillus iocasae</name>
    <dbReference type="NCBI Taxonomy" id="2715437"/>
    <lineage>
        <taxon>Bacteria</taxon>
        <taxon>Bacillati</taxon>
        <taxon>Bacillota</taxon>
        <taxon>Bacilli</taxon>
        <taxon>Bacillales</taxon>
        <taxon>Fictibacillaceae</taxon>
        <taxon>Fictibacillus</taxon>
    </lineage>
</organism>
<accession>A0ABW2NQB2</accession>
<dbReference type="Proteomes" id="UP001596549">
    <property type="component" value="Unassembled WGS sequence"/>
</dbReference>